<comment type="similarity">
    <text evidence="8">Belongs to the peptidase M48 family. BepA subfamily.</text>
</comment>
<evidence type="ECO:0000256" key="1">
    <source>
        <dbReference type="ARBA" id="ARBA00022670"/>
    </source>
</evidence>
<keyword evidence="4 8" id="KW-0574">Periplasm</keyword>
<comment type="subcellular location">
    <subcellularLocation>
        <location evidence="8">Periplasm</location>
    </subcellularLocation>
</comment>
<dbReference type="GO" id="GO:0042597">
    <property type="term" value="C:periplasmic space"/>
    <property type="evidence" value="ECO:0007669"/>
    <property type="project" value="UniProtKB-SubCell"/>
</dbReference>
<protein>
    <recommendedName>
        <fullName evidence="8">Putative beta-barrel assembly-enhancing protease</fullName>
        <ecNumber evidence="8">3.4.-.-</ecNumber>
    </recommendedName>
</protein>
<accession>A0A3A8ECS8</accession>
<comment type="caution">
    <text evidence="10">The sequence shown here is derived from an EMBL/GenBank/DDBJ whole genome shotgun (WGS) entry which is preliminary data.</text>
</comment>
<evidence type="ECO:0000313" key="10">
    <source>
        <dbReference type="EMBL" id="RKG32687.1"/>
    </source>
</evidence>
<sequence length="486" mass="54661">MRDQDLKYVATILALSMVTGVAQAHADYRYQSAITQVEVPEIGSGIGLIDQQKEKMIGEKVYRQVQRQLPVLHDPWLEDQFFRVFAQILSQTQLGQPIGMVVVNDPQINAFAVPGGLFALNSGLIASAHNIDEVAGVMAHEIAHVSQRHYSRSQEAFKGQGLLALAGILVGAAIAAQTKSDAGAAVMLGTQAALMDNQLTYSRNQEREADRIGMQYMYAAGYNPQSMADFFETMNRSTSRLSYLPDFWMTHPLTSERMSESRLRANQFPKVKSKLYDPDFQILKWYTLVETNQVTEQLLQTQVNQNNKPAQLAMSAFYNNQGDYAKAQGMLDGVKTTFSDNTLTTILQADIFLNQNKLSDAYQAIISTQRIMPENRPLAYKLAEILIRQGKSSDAQKLVQRFINNNNKDIEGWRLLQQSANVDTQSPLRTVNVLRYRAEVEYWSGYEENAIKSMLHAQRLAKGNNAMSATIDTRLKEMQSERLLKI</sequence>
<feature type="binding site" evidence="8">
    <location>
        <position position="140"/>
    </location>
    <ligand>
        <name>Zn(2+)</name>
        <dbReference type="ChEBI" id="CHEBI:29105"/>
        <note>catalytic</note>
    </ligand>
</feature>
<dbReference type="HAMAP" id="MF_00997">
    <property type="entry name" value="Protease_BepA"/>
    <property type="match status" value="1"/>
</dbReference>
<feature type="active site" description="Proton donor" evidence="8">
    <location>
        <position position="210"/>
    </location>
</feature>
<proteinExistence type="inferred from homology"/>
<keyword evidence="11" id="KW-1185">Reference proteome</keyword>
<evidence type="ECO:0000256" key="3">
    <source>
        <dbReference type="ARBA" id="ARBA00022729"/>
    </source>
</evidence>
<evidence type="ECO:0000256" key="5">
    <source>
        <dbReference type="ARBA" id="ARBA00022801"/>
    </source>
</evidence>
<organism evidence="10 11">
    <name type="scientific">Acinetobacter guerrae</name>
    <dbReference type="NCBI Taxonomy" id="1843371"/>
    <lineage>
        <taxon>Bacteria</taxon>
        <taxon>Pseudomonadati</taxon>
        <taxon>Pseudomonadota</taxon>
        <taxon>Gammaproteobacteria</taxon>
        <taxon>Moraxellales</taxon>
        <taxon>Moraxellaceae</taxon>
        <taxon>Acinetobacter</taxon>
    </lineage>
</organism>
<keyword evidence="1 8" id="KW-0645">Protease</keyword>
<dbReference type="OrthoDB" id="9810445at2"/>
<evidence type="ECO:0000259" key="9">
    <source>
        <dbReference type="Pfam" id="PF01435"/>
    </source>
</evidence>
<evidence type="ECO:0000256" key="4">
    <source>
        <dbReference type="ARBA" id="ARBA00022764"/>
    </source>
</evidence>
<dbReference type="InterPro" id="IPR011990">
    <property type="entry name" value="TPR-like_helical_dom_sf"/>
</dbReference>
<name>A0A3A8ECS8_9GAMM</name>
<dbReference type="GO" id="GO:0004222">
    <property type="term" value="F:metalloendopeptidase activity"/>
    <property type="evidence" value="ECO:0007669"/>
    <property type="project" value="InterPro"/>
</dbReference>
<feature type="active site" evidence="8">
    <location>
        <position position="141"/>
    </location>
</feature>
<dbReference type="SUPFAM" id="SSF48452">
    <property type="entry name" value="TPR-like"/>
    <property type="match status" value="1"/>
</dbReference>
<keyword evidence="7 8" id="KW-0482">Metalloprotease</keyword>
<dbReference type="GO" id="GO:0016020">
    <property type="term" value="C:membrane"/>
    <property type="evidence" value="ECO:0007669"/>
    <property type="project" value="InterPro"/>
</dbReference>
<dbReference type="PANTHER" id="PTHR22726:SF1">
    <property type="entry name" value="METALLOENDOPEPTIDASE OMA1, MITOCHONDRIAL"/>
    <property type="match status" value="1"/>
</dbReference>
<dbReference type="InterPro" id="IPR030873">
    <property type="entry name" value="Protease_BepA"/>
</dbReference>
<dbReference type="PANTHER" id="PTHR22726">
    <property type="entry name" value="METALLOENDOPEPTIDASE OMA1"/>
    <property type="match status" value="1"/>
</dbReference>
<dbReference type="Proteomes" id="UP000269001">
    <property type="component" value="Unassembled WGS sequence"/>
</dbReference>
<comment type="cofactor">
    <cofactor evidence="8">
        <name>Zn(2+)</name>
        <dbReference type="ChEBI" id="CHEBI:29105"/>
    </cofactor>
    <text evidence="8">Binds 1 zinc ion per subunit.</text>
</comment>
<evidence type="ECO:0000256" key="8">
    <source>
        <dbReference type="HAMAP-Rule" id="MF_00997"/>
    </source>
</evidence>
<dbReference type="GO" id="GO:0051603">
    <property type="term" value="P:proteolysis involved in protein catabolic process"/>
    <property type="evidence" value="ECO:0007669"/>
    <property type="project" value="TreeGrafter"/>
</dbReference>
<dbReference type="AlphaFoldDB" id="A0A3A8ECS8"/>
<dbReference type="Gene3D" id="3.30.2010.10">
    <property type="entry name" value="Metalloproteases ('zincins'), catalytic domain"/>
    <property type="match status" value="1"/>
</dbReference>
<reference evidence="10 11" key="1">
    <citation type="submission" date="2018-09" db="EMBL/GenBank/DDBJ databases">
        <title>The draft genome of Acinetobacter spp. strains.</title>
        <authorList>
            <person name="Qin J."/>
            <person name="Feng Y."/>
            <person name="Zong Z."/>
        </authorList>
    </citation>
    <scope>NUCLEOTIDE SEQUENCE [LARGE SCALE GENOMIC DNA]</scope>
    <source>
        <strain evidence="10 11">WCHAc060096</strain>
    </source>
</reference>
<dbReference type="InterPro" id="IPR051156">
    <property type="entry name" value="Mito/Outer_Membr_Metalloprot"/>
</dbReference>
<gene>
    <name evidence="10" type="ORF">D7V21_10930</name>
</gene>
<dbReference type="Pfam" id="PF01435">
    <property type="entry name" value="Peptidase_M48"/>
    <property type="match status" value="1"/>
</dbReference>
<feature type="domain" description="Peptidase M48" evidence="9">
    <location>
        <begin position="91"/>
        <end position="260"/>
    </location>
</feature>
<feature type="binding site" evidence="8">
    <location>
        <position position="144"/>
    </location>
    <ligand>
        <name>Zn(2+)</name>
        <dbReference type="ChEBI" id="CHEBI:29105"/>
        <note>catalytic</note>
    </ligand>
</feature>
<dbReference type="EMBL" id="RAXU01000013">
    <property type="protein sequence ID" value="RKG32687.1"/>
    <property type="molecule type" value="Genomic_DNA"/>
</dbReference>
<dbReference type="GO" id="GO:0008270">
    <property type="term" value="F:zinc ion binding"/>
    <property type="evidence" value="ECO:0007669"/>
    <property type="project" value="UniProtKB-UniRule"/>
</dbReference>
<keyword evidence="3 8" id="KW-0732">Signal</keyword>
<comment type="function">
    <text evidence="8">Functions as both a chaperone and a metalloprotease. Maintains the integrity of the outer membrane by promoting either the assembly or the elimination of outer membrane proteins, depending on their folding state.</text>
</comment>
<evidence type="ECO:0000256" key="2">
    <source>
        <dbReference type="ARBA" id="ARBA00022723"/>
    </source>
</evidence>
<dbReference type="Gene3D" id="1.25.40.10">
    <property type="entry name" value="Tetratricopeptide repeat domain"/>
    <property type="match status" value="1"/>
</dbReference>
<keyword evidence="6 8" id="KW-0862">Zinc</keyword>
<feature type="binding site" evidence="8">
    <location>
        <position position="206"/>
    </location>
    <ligand>
        <name>Zn(2+)</name>
        <dbReference type="ChEBI" id="CHEBI:29105"/>
        <note>catalytic</note>
    </ligand>
</feature>
<evidence type="ECO:0000256" key="6">
    <source>
        <dbReference type="ARBA" id="ARBA00022833"/>
    </source>
</evidence>
<dbReference type="InterPro" id="IPR001915">
    <property type="entry name" value="Peptidase_M48"/>
</dbReference>
<evidence type="ECO:0000256" key="7">
    <source>
        <dbReference type="ARBA" id="ARBA00023049"/>
    </source>
</evidence>
<dbReference type="EC" id="3.4.-.-" evidence="8"/>
<evidence type="ECO:0000313" key="11">
    <source>
        <dbReference type="Proteomes" id="UP000269001"/>
    </source>
</evidence>
<keyword evidence="2 8" id="KW-0479">Metal-binding</keyword>
<keyword evidence="5 8" id="KW-0378">Hydrolase</keyword>
<dbReference type="Pfam" id="PF14559">
    <property type="entry name" value="TPR_19"/>
    <property type="match status" value="1"/>
</dbReference>